<name>A0A392RSJ1_9FABA</name>
<evidence type="ECO:0000313" key="1">
    <source>
        <dbReference type="EMBL" id="MCI39137.1"/>
    </source>
</evidence>
<proteinExistence type="predicted"/>
<sequence length="84" mass="9461">MRALGLMFYMDQDLEIDVARVISNEMKNMVLSGIRTTPLKPQCNLGFPGLIMGLIGNTRMTLPQQVPHNTGTIDDVHAKRYCRI</sequence>
<protein>
    <submittedName>
        <fullName evidence="1">Uncharacterized protein</fullName>
    </submittedName>
</protein>
<organism evidence="1 2">
    <name type="scientific">Trifolium medium</name>
    <dbReference type="NCBI Taxonomy" id="97028"/>
    <lineage>
        <taxon>Eukaryota</taxon>
        <taxon>Viridiplantae</taxon>
        <taxon>Streptophyta</taxon>
        <taxon>Embryophyta</taxon>
        <taxon>Tracheophyta</taxon>
        <taxon>Spermatophyta</taxon>
        <taxon>Magnoliopsida</taxon>
        <taxon>eudicotyledons</taxon>
        <taxon>Gunneridae</taxon>
        <taxon>Pentapetalae</taxon>
        <taxon>rosids</taxon>
        <taxon>fabids</taxon>
        <taxon>Fabales</taxon>
        <taxon>Fabaceae</taxon>
        <taxon>Papilionoideae</taxon>
        <taxon>50 kb inversion clade</taxon>
        <taxon>NPAAA clade</taxon>
        <taxon>Hologalegina</taxon>
        <taxon>IRL clade</taxon>
        <taxon>Trifolieae</taxon>
        <taxon>Trifolium</taxon>
    </lineage>
</organism>
<comment type="caution">
    <text evidence="1">The sequence shown here is derived from an EMBL/GenBank/DDBJ whole genome shotgun (WGS) entry which is preliminary data.</text>
</comment>
<reference evidence="1 2" key="1">
    <citation type="journal article" date="2018" name="Front. Plant Sci.">
        <title>Red Clover (Trifolium pratense) and Zigzag Clover (T. medium) - A Picture of Genomic Similarities and Differences.</title>
        <authorList>
            <person name="Dluhosova J."/>
            <person name="Istvanek J."/>
            <person name="Nedelnik J."/>
            <person name="Repkova J."/>
        </authorList>
    </citation>
    <scope>NUCLEOTIDE SEQUENCE [LARGE SCALE GENOMIC DNA]</scope>
    <source>
        <strain evidence="2">cv. 10/8</strain>
        <tissue evidence="1">Leaf</tissue>
    </source>
</reference>
<feature type="non-terminal residue" evidence="1">
    <location>
        <position position="84"/>
    </location>
</feature>
<dbReference type="EMBL" id="LXQA010264034">
    <property type="protein sequence ID" value="MCI39137.1"/>
    <property type="molecule type" value="Genomic_DNA"/>
</dbReference>
<dbReference type="Proteomes" id="UP000265520">
    <property type="component" value="Unassembled WGS sequence"/>
</dbReference>
<dbReference type="AlphaFoldDB" id="A0A392RSJ1"/>
<evidence type="ECO:0000313" key="2">
    <source>
        <dbReference type="Proteomes" id="UP000265520"/>
    </source>
</evidence>
<keyword evidence="2" id="KW-1185">Reference proteome</keyword>
<accession>A0A392RSJ1</accession>